<evidence type="ECO:0000256" key="7">
    <source>
        <dbReference type="ARBA" id="ARBA00022840"/>
    </source>
</evidence>
<feature type="binding site" evidence="10">
    <location>
        <position position="243"/>
    </location>
    <ligand>
        <name>substrate</name>
    </ligand>
</feature>
<evidence type="ECO:0000256" key="6">
    <source>
        <dbReference type="ARBA" id="ARBA00022741"/>
    </source>
</evidence>
<reference evidence="13 14" key="1">
    <citation type="submission" date="2008-07" db="EMBL/GenBank/DDBJ databases">
        <authorList>
            <person name="El-Sayed N."/>
            <person name="Caler E."/>
            <person name="Inman J."/>
            <person name="Amedeo P."/>
            <person name="Hass B."/>
            <person name="Wortman J."/>
        </authorList>
    </citation>
    <scope>NUCLEOTIDE SEQUENCE [LARGE SCALE GENOMIC DNA]</scope>
    <source>
        <strain evidence="14">ATCC 50983 / TXsc</strain>
    </source>
</reference>
<feature type="binding site" evidence="11">
    <location>
        <position position="398"/>
    </location>
    <ligand>
        <name>Mg(2+)</name>
        <dbReference type="ChEBI" id="CHEBI:18420"/>
    </ligand>
</feature>
<feature type="binding site" evidence="10">
    <location>
        <position position="487"/>
    </location>
    <ligand>
        <name>substrate</name>
    </ligand>
</feature>
<evidence type="ECO:0000313" key="14">
    <source>
        <dbReference type="Proteomes" id="UP000007800"/>
    </source>
</evidence>
<keyword evidence="7 9" id="KW-0067">ATP-binding</keyword>
<keyword evidence="8 9" id="KW-0460">Magnesium</keyword>
<dbReference type="InterPro" id="IPR005615">
    <property type="entry name" value="Glutathione_synthase"/>
</dbReference>
<evidence type="ECO:0000256" key="2">
    <source>
        <dbReference type="ARBA" id="ARBA00010385"/>
    </source>
</evidence>
<dbReference type="Gene3D" id="3.30.470.20">
    <property type="entry name" value="ATP-grasp fold, B domain"/>
    <property type="match status" value="1"/>
</dbReference>
<feature type="binding site" evidence="10">
    <location>
        <position position="489"/>
    </location>
    <ligand>
        <name>ATP</name>
        <dbReference type="ChEBI" id="CHEBI:30616"/>
    </ligand>
</feature>
<feature type="binding site" evidence="10">
    <location>
        <position position="495"/>
    </location>
    <ligand>
        <name>ATP</name>
        <dbReference type="ChEBI" id="CHEBI:30616"/>
    </ligand>
</feature>
<dbReference type="InterPro" id="IPR014049">
    <property type="entry name" value="Glutathione_synthase_N_euk"/>
</dbReference>
<comment type="similarity">
    <text evidence="2 9">Belongs to the eukaryotic GSH synthase family.</text>
</comment>
<feature type="binding site" evidence="10">
    <location>
        <begin position="394"/>
        <end position="403"/>
    </location>
    <ligand>
        <name>ATP</name>
        <dbReference type="ChEBI" id="CHEBI:30616"/>
    </ligand>
</feature>
<dbReference type="GO" id="GO:0005524">
    <property type="term" value="F:ATP binding"/>
    <property type="evidence" value="ECO:0007669"/>
    <property type="project" value="UniProtKB-UniRule"/>
</dbReference>
<dbReference type="EMBL" id="GG684603">
    <property type="protein sequence ID" value="EER01013.1"/>
    <property type="molecule type" value="Genomic_DNA"/>
</dbReference>
<proteinExistence type="inferred from homology"/>
<dbReference type="GO" id="GO:0005829">
    <property type="term" value="C:cytosol"/>
    <property type="evidence" value="ECO:0007669"/>
    <property type="project" value="TreeGrafter"/>
</dbReference>
<comment type="cofactor">
    <cofactor evidence="9 11">
        <name>Mg(2+)</name>
        <dbReference type="ChEBI" id="CHEBI:18420"/>
    </cofactor>
    <text evidence="9 11">Binds 1 Mg(2+) ion per subunit.</text>
</comment>
<dbReference type="SUPFAM" id="SSF52440">
    <property type="entry name" value="PreATP-grasp domain"/>
    <property type="match status" value="1"/>
</dbReference>
<dbReference type="RefSeq" id="XP_002768295.1">
    <property type="nucleotide sequence ID" value="XM_002768249.1"/>
</dbReference>
<keyword evidence="5 9" id="KW-0479">Metal-binding</keyword>
<keyword evidence="3 9" id="KW-0436">Ligase</keyword>
<feature type="binding site" evidence="10">
    <location>
        <position position="462"/>
    </location>
    <ligand>
        <name>ATP</name>
        <dbReference type="ChEBI" id="CHEBI:30616"/>
    </ligand>
</feature>
<gene>
    <name evidence="13" type="ORF">Pmar_PMAR025111</name>
</gene>
<dbReference type="PANTHER" id="PTHR11130">
    <property type="entry name" value="GLUTATHIONE SYNTHETASE"/>
    <property type="match status" value="1"/>
</dbReference>
<dbReference type="SUPFAM" id="SSF56059">
    <property type="entry name" value="Glutathione synthetase ATP-binding domain-like"/>
    <property type="match status" value="1"/>
</dbReference>
<dbReference type="Gene3D" id="3.40.50.1760">
    <property type="entry name" value="Glutathione synthase, substrate-binding domain superfamily, eukaryotic"/>
    <property type="match status" value="1"/>
</dbReference>
<evidence type="ECO:0000256" key="11">
    <source>
        <dbReference type="PIRSR" id="PIRSR001558-2"/>
    </source>
</evidence>
<dbReference type="InterPro" id="IPR014042">
    <property type="entry name" value="Glutathione_synthase_a-hlx"/>
</dbReference>
<dbReference type="InterPro" id="IPR014709">
    <property type="entry name" value="Glutathione_synthase_C_euk"/>
</dbReference>
<dbReference type="InterPro" id="IPR016185">
    <property type="entry name" value="PreATP-grasp_dom_sf"/>
</dbReference>
<feature type="binding site" evidence="10">
    <location>
        <position position="405"/>
    </location>
    <ligand>
        <name>ATP</name>
        <dbReference type="ChEBI" id="CHEBI:30616"/>
    </ligand>
</feature>
<dbReference type="OrthoDB" id="2020073at2759"/>
<dbReference type="OMA" id="NGLVMYP"/>
<keyword evidence="4 9" id="KW-0317">Glutathione biosynthesis</keyword>
<dbReference type="GO" id="GO:0000287">
    <property type="term" value="F:magnesium ion binding"/>
    <property type="evidence" value="ECO:0007669"/>
    <property type="project" value="UniProtKB-UniRule"/>
</dbReference>
<evidence type="ECO:0000256" key="8">
    <source>
        <dbReference type="ARBA" id="ARBA00022842"/>
    </source>
</evidence>
<dbReference type="Pfam" id="PF03199">
    <property type="entry name" value="GSH_synthase"/>
    <property type="match status" value="1"/>
</dbReference>
<dbReference type="Gene3D" id="3.30.1490.80">
    <property type="match status" value="1"/>
</dbReference>
<keyword evidence="6 9" id="KW-0547">Nucleotide-binding</keyword>
<sequence length="515" mass="56735">MPESVITTPPLKKLTSWGQWSPERYEQSLKAMAKGEATLRGCGAMLSSLGVAVIPESDTKPLQSAVLPVALLPRPFPARQFESAWRLGSVITKLVDKISIDPQWLVNSLEEVAKADDFTRRLLEICRAVYVDGGRDHTEDIRIHLIRHDYLPTTVGDRLLQVEVNTVSAGFAGMGTQVSTFHRMTASAAFEGLSPTQLPPSKPIADFAAAIAEAVAAYNEKFDRCSHTICMMVDAPEDNECDQRFLESVLLADYGINVERRTMTDLAVAAVVDTQTGVVSIPSLLNSKRMVEIALFYFRTGYGPTQYIDDSHWELRERLEKSNAVMCPSVPQQLTGTKKVQQLWYSDPSVMSRFGLTREEADRMREHFAVQVDPSENKDTVAAALKDPSAWVLKPQREGGGHNMYGDELVEALTTTSDEDLKQFVLMERMLPAPLPCLAIDAPASREASRVVPKIISNGVSELGIYSAMVMKGNHMVMDKPCGHMLRTKDVNVAEGGVHAGFSVIDSALLFEGSF</sequence>
<evidence type="ECO:0000256" key="5">
    <source>
        <dbReference type="ARBA" id="ARBA00022723"/>
    </source>
</evidence>
<evidence type="ECO:0000256" key="9">
    <source>
        <dbReference type="PIRNR" id="PIRNR001558"/>
    </source>
</evidence>
<evidence type="ECO:0000256" key="10">
    <source>
        <dbReference type="PIRSR" id="PIRSR001558-1"/>
    </source>
</evidence>
<comment type="catalytic activity">
    <reaction evidence="9">
        <text>gamma-L-glutamyl-L-cysteine + glycine + ATP = glutathione + ADP + phosphate + H(+)</text>
        <dbReference type="Rhea" id="RHEA:13557"/>
        <dbReference type="ChEBI" id="CHEBI:15378"/>
        <dbReference type="ChEBI" id="CHEBI:30616"/>
        <dbReference type="ChEBI" id="CHEBI:43474"/>
        <dbReference type="ChEBI" id="CHEBI:57305"/>
        <dbReference type="ChEBI" id="CHEBI:57925"/>
        <dbReference type="ChEBI" id="CHEBI:58173"/>
        <dbReference type="ChEBI" id="CHEBI:456216"/>
        <dbReference type="EC" id="6.3.2.3"/>
    </reaction>
</comment>
<dbReference type="UniPathway" id="UPA00142">
    <property type="reaction ID" value="UER00210"/>
</dbReference>
<dbReference type="Proteomes" id="UP000007800">
    <property type="component" value="Unassembled WGS sequence"/>
</dbReference>
<dbReference type="Gene3D" id="3.30.1490.50">
    <property type="match status" value="1"/>
</dbReference>
<dbReference type="PANTHER" id="PTHR11130:SF0">
    <property type="entry name" value="GLUTATHIONE SYNTHETASE"/>
    <property type="match status" value="1"/>
</dbReference>
<protein>
    <recommendedName>
        <fullName evidence="9">Glutathione synthetase</fullName>
        <shortName evidence="9">GSH-S</shortName>
        <ecNumber evidence="9">6.3.2.3</ecNumber>
    </recommendedName>
</protein>
<dbReference type="FunCoup" id="C5LQG7">
    <property type="interactions" value="703"/>
</dbReference>
<accession>C5LQG7</accession>
<dbReference type="EC" id="6.3.2.3" evidence="9"/>
<feature type="binding site" evidence="10">
    <location>
        <position position="338"/>
    </location>
    <ligand>
        <name>ATP</name>
        <dbReference type="ChEBI" id="CHEBI:30616"/>
    </ligand>
</feature>
<dbReference type="InterPro" id="IPR037013">
    <property type="entry name" value="GSH-S_sub-bd_sf"/>
</dbReference>
<name>C5LQG7_PERM5</name>
<dbReference type="InParanoid" id="C5LQG7"/>
<dbReference type="InterPro" id="IPR004887">
    <property type="entry name" value="GSH_synth_subst-bd"/>
</dbReference>
<dbReference type="GO" id="GO:0004363">
    <property type="term" value="F:glutathione synthase activity"/>
    <property type="evidence" value="ECO:0007669"/>
    <property type="project" value="UniProtKB-UniRule"/>
</dbReference>
<dbReference type="AlphaFoldDB" id="C5LQG7"/>
<organism evidence="14">
    <name type="scientific">Perkinsus marinus (strain ATCC 50983 / TXsc)</name>
    <dbReference type="NCBI Taxonomy" id="423536"/>
    <lineage>
        <taxon>Eukaryota</taxon>
        <taxon>Sar</taxon>
        <taxon>Alveolata</taxon>
        <taxon>Perkinsozoa</taxon>
        <taxon>Perkinsea</taxon>
        <taxon>Perkinsida</taxon>
        <taxon>Perkinsidae</taxon>
        <taxon>Perkinsus</taxon>
    </lineage>
</organism>
<keyword evidence="14" id="KW-1185">Reference proteome</keyword>
<dbReference type="PIRSF" id="PIRSF001558">
    <property type="entry name" value="GSHase"/>
    <property type="match status" value="1"/>
</dbReference>
<dbReference type="Gene3D" id="1.10.1080.10">
    <property type="entry name" value="Glutathione Synthetase, Chain A, domain 3"/>
    <property type="match status" value="1"/>
</dbReference>
<evidence type="ECO:0000259" key="12">
    <source>
        <dbReference type="Pfam" id="PF03199"/>
    </source>
</evidence>
<evidence type="ECO:0000256" key="3">
    <source>
        <dbReference type="ARBA" id="ARBA00022598"/>
    </source>
</evidence>
<feature type="domain" description="Glutathione synthase substrate-binding" evidence="12">
    <location>
        <begin position="228"/>
        <end position="334"/>
    </location>
</feature>
<dbReference type="Pfam" id="PF03917">
    <property type="entry name" value="GSH_synth_ATP"/>
    <property type="match status" value="1"/>
</dbReference>
<evidence type="ECO:0000256" key="1">
    <source>
        <dbReference type="ARBA" id="ARBA00004965"/>
    </source>
</evidence>
<dbReference type="GeneID" id="9057556"/>
<dbReference type="GO" id="GO:0043295">
    <property type="term" value="F:glutathione binding"/>
    <property type="evidence" value="ECO:0007669"/>
    <property type="project" value="UniProtKB-UniRule"/>
</dbReference>
<evidence type="ECO:0000313" key="13">
    <source>
        <dbReference type="EMBL" id="EER01013.1"/>
    </source>
</evidence>
<comment type="pathway">
    <text evidence="1 9">Sulfur metabolism; glutathione biosynthesis; glutathione from L-cysteine and L-glutamate: step 2/2.</text>
</comment>
<evidence type="ECO:0000256" key="4">
    <source>
        <dbReference type="ARBA" id="ARBA00022684"/>
    </source>
</evidence>